<dbReference type="InterPro" id="IPR050680">
    <property type="entry name" value="YpeA/RimI_acetyltransf"/>
</dbReference>
<sequence length="226" mass="25926">MQIFKLDNPAWHSLNEAHKDFGIDYNGIKFYNPDYCSFGGALNNENAESGIATYASITNQFFVIGDRPPINHKVRLEGELVCDQMILNQRINVDIKEKIIELHTEAQRDQLFKLVNLVQPGYFKEKTAYLGNYYGIYKNDQLVAATGERMKMDGYTELSAIVTHPDHTGKGYAKQLIAYASKQIFNESKIPYLHVADNNANAIRLYEKLGFLLRRKMSFWKLSSNE</sequence>
<evidence type="ECO:0000256" key="1">
    <source>
        <dbReference type="ARBA" id="ARBA00022679"/>
    </source>
</evidence>
<gene>
    <name evidence="4" type="ORF">SAMN05444409_1654</name>
</gene>
<dbReference type="GO" id="GO:0016747">
    <property type="term" value="F:acyltransferase activity, transferring groups other than amino-acyl groups"/>
    <property type="evidence" value="ECO:0007669"/>
    <property type="project" value="InterPro"/>
</dbReference>
<evidence type="ECO:0000313" key="5">
    <source>
        <dbReference type="Proteomes" id="UP000185207"/>
    </source>
</evidence>
<dbReference type="CDD" id="cd04301">
    <property type="entry name" value="NAT_SF"/>
    <property type="match status" value="1"/>
</dbReference>
<keyword evidence="1" id="KW-0808">Transferase</keyword>
<dbReference type="PROSITE" id="PS51186">
    <property type="entry name" value="GNAT"/>
    <property type="match status" value="1"/>
</dbReference>
<dbReference type="InterPro" id="IPR013653">
    <property type="entry name" value="GCN5-like_dom"/>
</dbReference>
<feature type="domain" description="N-acetyltransferase" evidence="3">
    <location>
        <begin position="86"/>
        <end position="226"/>
    </location>
</feature>
<dbReference type="InterPro" id="IPR016181">
    <property type="entry name" value="Acyl_CoA_acyltransferase"/>
</dbReference>
<reference evidence="5" key="1">
    <citation type="submission" date="2016-11" db="EMBL/GenBank/DDBJ databases">
        <authorList>
            <person name="Varghese N."/>
            <person name="Submissions S."/>
        </authorList>
    </citation>
    <scope>NUCLEOTIDE SEQUENCE [LARGE SCALE GENOMIC DNA]</scope>
    <source>
        <strain evidence="5">DSM 27623</strain>
    </source>
</reference>
<evidence type="ECO:0000259" key="3">
    <source>
        <dbReference type="PROSITE" id="PS51186"/>
    </source>
</evidence>
<dbReference type="RefSeq" id="WP_074234557.1">
    <property type="nucleotide sequence ID" value="NZ_FSRK01000001.1"/>
</dbReference>
<keyword evidence="5" id="KW-1185">Reference proteome</keyword>
<proteinExistence type="predicted"/>
<dbReference type="Gene3D" id="3.40.630.30">
    <property type="match status" value="1"/>
</dbReference>
<dbReference type="SUPFAM" id="SSF55729">
    <property type="entry name" value="Acyl-CoA N-acyltransferases (Nat)"/>
    <property type="match status" value="1"/>
</dbReference>
<dbReference type="OrthoDB" id="9797456at2"/>
<dbReference type="InterPro" id="IPR000182">
    <property type="entry name" value="GNAT_dom"/>
</dbReference>
<dbReference type="Pfam" id="PF08445">
    <property type="entry name" value="FR47"/>
    <property type="match status" value="1"/>
</dbReference>
<keyword evidence="2" id="KW-0012">Acyltransferase</keyword>
<accession>A0A1N6G4Z5</accession>
<dbReference type="PANTHER" id="PTHR43420">
    <property type="entry name" value="ACETYLTRANSFERASE"/>
    <property type="match status" value="1"/>
</dbReference>
<organism evidence="4 5">
    <name type="scientific">Epilithonimonas zeae</name>
    <dbReference type="NCBI Taxonomy" id="1416779"/>
    <lineage>
        <taxon>Bacteria</taxon>
        <taxon>Pseudomonadati</taxon>
        <taxon>Bacteroidota</taxon>
        <taxon>Flavobacteriia</taxon>
        <taxon>Flavobacteriales</taxon>
        <taxon>Weeksellaceae</taxon>
        <taxon>Chryseobacterium group</taxon>
        <taxon>Epilithonimonas</taxon>
    </lineage>
</organism>
<evidence type="ECO:0000313" key="4">
    <source>
        <dbReference type="EMBL" id="SIO02616.1"/>
    </source>
</evidence>
<dbReference type="EMBL" id="FSRK01000001">
    <property type="protein sequence ID" value="SIO02616.1"/>
    <property type="molecule type" value="Genomic_DNA"/>
</dbReference>
<name>A0A1N6G4Z5_9FLAO</name>
<dbReference type="Proteomes" id="UP000185207">
    <property type="component" value="Unassembled WGS sequence"/>
</dbReference>
<dbReference type="PANTHER" id="PTHR43420:SF3">
    <property type="entry name" value="N-ACETYLTRANSFERASE DOMAIN-CONTAINING PROTEIN"/>
    <property type="match status" value="1"/>
</dbReference>
<dbReference type="AlphaFoldDB" id="A0A1N6G4Z5"/>
<protein>
    <submittedName>
        <fullName evidence="4">FR47-like protein</fullName>
    </submittedName>
</protein>
<evidence type="ECO:0000256" key="2">
    <source>
        <dbReference type="ARBA" id="ARBA00023315"/>
    </source>
</evidence>